<organism evidence="8 9">
    <name type="scientific">Hypocrea virens (strain Gv29-8 / FGSC 10586)</name>
    <name type="common">Gliocladium virens</name>
    <name type="synonym">Trichoderma virens</name>
    <dbReference type="NCBI Taxonomy" id="413071"/>
    <lineage>
        <taxon>Eukaryota</taxon>
        <taxon>Fungi</taxon>
        <taxon>Dikarya</taxon>
        <taxon>Ascomycota</taxon>
        <taxon>Pezizomycotina</taxon>
        <taxon>Sordariomycetes</taxon>
        <taxon>Hypocreomycetidae</taxon>
        <taxon>Hypocreales</taxon>
        <taxon>Hypocreaceae</taxon>
        <taxon>Trichoderma</taxon>
    </lineage>
</organism>
<evidence type="ECO:0000256" key="5">
    <source>
        <dbReference type="ARBA" id="ARBA00023242"/>
    </source>
</evidence>
<dbReference type="RefSeq" id="XP_013949835.1">
    <property type="nucleotide sequence ID" value="XM_014094360.1"/>
</dbReference>
<feature type="region of interest" description="Disordered" evidence="7">
    <location>
        <begin position="307"/>
        <end position="400"/>
    </location>
</feature>
<dbReference type="HOGENOM" id="CLU_008874_0_0_1"/>
<feature type="region of interest" description="Disordered" evidence="7">
    <location>
        <begin position="414"/>
        <end position="450"/>
    </location>
</feature>
<evidence type="ECO:0000313" key="8">
    <source>
        <dbReference type="EMBL" id="EHK15639.1"/>
    </source>
</evidence>
<dbReference type="GO" id="GO:0030692">
    <property type="term" value="C:Noc4p-Nop14p complex"/>
    <property type="evidence" value="ECO:0007669"/>
    <property type="project" value="TreeGrafter"/>
</dbReference>
<reference evidence="8 9" key="1">
    <citation type="journal article" date="2011" name="Genome Biol.">
        <title>Comparative genome sequence analysis underscores mycoparasitism as the ancestral life style of Trichoderma.</title>
        <authorList>
            <person name="Kubicek C.P."/>
            <person name="Herrera-Estrella A."/>
            <person name="Seidl-Seiboth V."/>
            <person name="Martinez D.A."/>
            <person name="Druzhinina I.S."/>
            <person name="Thon M."/>
            <person name="Zeilinger S."/>
            <person name="Casas-Flores S."/>
            <person name="Horwitz B.A."/>
            <person name="Mukherjee P.K."/>
            <person name="Mukherjee M."/>
            <person name="Kredics L."/>
            <person name="Alcaraz L.D."/>
            <person name="Aerts A."/>
            <person name="Antal Z."/>
            <person name="Atanasova L."/>
            <person name="Cervantes-Badillo M.G."/>
            <person name="Challacombe J."/>
            <person name="Chertkov O."/>
            <person name="McCluskey K."/>
            <person name="Coulpier F."/>
            <person name="Deshpande N."/>
            <person name="von Doehren H."/>
            <person name="Ebbole D.J."/>
            <person name="Esquivel-Naranjo E.U."/>
            <person name="Fekete E."/>
            <person name="Flipphi M."/>
            <person name="Glaser F."/>
            <person name="Gomez-Rodriguez E.Y."/>
            <person name="Gruber S."/>
            <person name="Han C."/>
            <person name="Henrissat B."/>
            <person name="Hermosa R."/>
            <person name="Hernandez-Onate M."/>
            <person name="Karaffa L."/>
            <person name="Kosti I."/>
            <person name="Le Crom S."/>
            <person name="Lindquist E."/>
            <person name="Lucas S."/>
            <person name="Luebeck M."/>
            <person name="Luebeck P.S."/>
            <person name="Margeot A."/>
            <person name="Metz B."/>
            <person name="Misra M."/>
            <person name="Nevalainen H."/>
            <person name="Omann M."/>
            <person name="Packer N."/>
            <person name="Perrone G."/>
            <person name="Uresti-Rivera E.E."/>
            <person name="Salamov A."/>
            <person name="Schmoll M."/>
            <person name="Seiboth B."/>
            <person name="Shapiro H."/>
            <person name="Sukno S."/>
            <person name="Tamayo-Ramos J.A."/>
            <person name="Tisch D."/>
            <person name="Wiest A."/>
            <person name="Wilkinson H.H."/>
            <person name="Zhang M."/>
            <person name="Coutinho P.M."/>
            <person name="Kenerley C.M."/>
            <person name="Monte E."/>
            <person name="Baker S.E."/>
            <person name="Grigoriev I.V."/>
        </authorList>
    </citation>
    <scope>NUCLEOTIDE SEQUENCE [LARGE SCALE GENOMIC DNA]</scope>
    <source>
        <strain evidence="9">Gv29-8 / FGSC 10586</strain>
    </source>
</reference>
<dbReference type="GO" id="GO:0030490">
    <property type="term" value="P:maturation of SSU-rRNA"/>
    <property type="evidence" value="ECO:0007669"/>
    <property type="project" value="TreeGrafter"/>
</dbReference>
<dbReference type="InterPro" id="IPR007276">
    <property type="entry name" value="Nop14"/>
</dbReference>
<comment type="caution">
    <text evidence="8">The sequence shown here is derived from an EMBL/GenBank/DDBJ whole genome shotgun (WGS) entry which is preliminary data.</text>
</comment>
<comment type="similarity">
    <text evidence="2">Belongs to the NOP14 family.</text>
</comment>
<dbReference type="PANTHER" id="PTHR23183">
    <property type="entry name" value="NOP14"/>
    <property type="match status" value="1"/>
</dbReference>
<keyword evidence="4" id="KW-0698">rRNA processing</keyword>
<comment type="subcellular location">
    <subcellularLocation>
        <location evidence="1">Nucleus</location>
        <location evidence="1">Nucleolus</location>
    </subcellularLocation>
</comment>
<feature type="compositionally biased region" description="Acidic residues" evidence="7">
    <location>
        <begin position="183"/>
        <end position="195"/>
    </location>
</feature>
<keyword evidence="3" id="KW-0690">Ribosome biogenesis</keyword>
<name>G9ND70_HYPVG</name>
<dbReference type="Pfam" id="PF04147">
    <property type="entry name" value="Nop14"/>
    <property type="match status" value="1"/>
</dbReference>
<dbReference type="InParanoid" id="G9ND70"/>
<keyword evidence="5" id="KW-0539">Nucleus</keyword>
<evidence type="ECO:0000256" key="1">
    <source>
        <dbReference type="ARBA" id="ARBA00004604"/>
    </source>
</evidence>
<evidence type="ECO:0008006" key="10">
    <source>
        <dbReference type="Google" id="ProtNLM"/>
    </source>
</evidence>
<evidence type="ECO:0000256" key="2">
    <source>
        <dbReference type="ARBA" id="ARBA00007466"/>
    </source>
</evidence>
<feature type="region of interest" description="Disordered" evidence="7">
    <location>
        <begin position="1"/>
        <end position="46"/>
    </location>
</feature>
<evidence type="ECO:0000256" key="4">
    <source>
        <dbReference type="ARBA" id="ARBA00022552"/>
    </source>
</evidence>
<feature type="region of interest" description="Disordered" evidence="7">
    <location>
        <begin position="183"/>
        <end position="205"/>
    </location>
</feature>
<dbReference type="eggNOG" id="KOG2147">
    <property type="taxonomic scope" value="Eukaryota"/>
</dbReference>
<dbReference type="GeneID" id="25787255"/>
<sequence>MAGSQLKRLKASLREQGITGPQKSKKQRRKLAQDDQSRNEKRLQRGVVLEGIREQFNPFDLKHAARGPKFEVTTNRPKPGNGAIKGRPGLAKAAAEEKRKQTLLVDMQRRHKVGGILDRRFGENDPTMTPEEKMLERFAREKQKSHKKNSLFDLEDDEPMDGLTHMGRTLAFDDQEDLVDDFNEGDLEEDGEDSDGSSREKRLKRLRAIIAAGEEEGDEGEPERKKTKKEVMEEVIAKSKLHRYERQAAKDDDDDLRMQLDKELFDIRQLLTSGLNGAKHQENMPLSAIAGVERDTFDKNFDIEVKRLAQDKRAQPSNRTKTDEEKAEEESTRLKKLEEKRQKRMMGEEVSDSDDDEDEKKRDASGDMDAAEEEEEEDGFGLGQGIKTRPTATELGFDDEDDFIIEDDLVASGSDLDLADSDDDFDNDGEEEDDDGSTGQVENNEDDDDEFTKGLLNEAEIKNPIFQANFSSNDKNDEDGLPFTFPCPQSCSEFVSITKDYDHANLPKIVQRIRALHHPKLDSKNKERLANFAVALVDFVALPWNAETSPPFSVLESLVRHIHSLSKMFPIEIARQFRHHLGEISQTRPIALQPSDLTLLTAIGTIFPTSDHFHQVVTPAMLTIGRYIGQKVPREMSDYAIGTYLSILGLQYQQLAKRYVPEVMNFSLNTICSLSPTAPSLLLGNFPVHEPPAGSRIQKARAVELKRLNFSDCLPENSQEGGKALKISLLTTSIQLLDAAADLWTGRSSFLETFSQAIDVLKHVNSKASREHLPVAVSEKAERLEEKLKRMSRVSQLSRRPLELHHHKPLAIKTYIPKFEETFDPDKHYDPDRERAEMAKLKAEHKKERKGAMRELRKDANFMARENLRIKKAKDEAYEKKYKRLVAEIQNEEGREANAYEREAKARKR</sequence>
<keyword evidence="9" id="KW-1185">Reference proteome</keyword>
<feature type="region of interest" description="Disordered" evidence="7">
    <location>
        <begin position="212"/>
        <end position="231"/>
    </location>
</feature>
<dbReference type="FunCoup" id="G9ND70">
    <property type="interactions" value="1116"/>
</dbReference>
<dbReference type="AlphaFoldDB" id="G9ND70"/>
<dbReference type="Proteomes" id="UP000007115">
    <property type="component" value="Unassembled WGS sequence"/>
</dbReference>
<protein>
    <recommendedName>
        <fullName evidence="10">Nop14-like protein</fullName>
    </recommendedName>
</protein>
<dbReference type="GO" id="GO:0032040">
    <property type="term" value="C:small-subunit processome"/>
    <property type="evidence" value="ECO:0007669"/>
    <property type="project" value="InterPro"/>
</dbReference>
<proteinExistence type="inferred from homology"/>
<evidence type="ECO:0000256" key="7">
    <source>
        <dbReference type="SAM" id="MobiDB-lite"/>
    </source>
</evidence>
<feature type="compositionally biased region" description="Basic and acidic residues" evidence="7">
    <location>
        <begin position="31"/>
        <end position="43"/>
    </location>
</feature>
<feature type="compositionally biased region" description="Basic and acidic residues" evidence="7">
    <location>
        <begin position="307"/>
        <end position="347"/>
    </location>
</feature>
<feature type="non-terminal residue" evidence="8">
    <location>
        <position position="909"/>
    </location>
</feature>
<feature type="region of interest" description="Disordered" evidence="7">
    <location>
        <begin position="140"/>
        <end position="160"/>
    </location>
</feature>
<dbReference type="PANTHER" id="PTHR23183:SF0">
    <property type="entry name" value="NUCLEOLAR PROTEIN 14"/>
    <property type="match status" value="1"/>
</dbReference>
<accession>G9ND70</accession>
<dbReference type="EMBL" id="ABDF02000092">
    <property type="protein sequence ID" value="EHK15639.1"/>
    <property type="molecule type" value="Genomic_DNA"/>
</dbReference>
<dbReference type="OrthoDB" id="441771at2759"/>
<evidence type="ECO:0000256" key="3">
    <source>
        <dbReference type="ARBA" id="ARBA00022517"/>
    </source>
</evidence>
<evidence type="ECO:0000256" key="6">
    <source>
        <dbReference type="ARBA" id="ARBA00024695"/>
    </source>
</evidence>
<feature type="compositionally biased region" description="Acidic residues" evidence="7">
    <location>
        <begin position="369"/>
        <end position="379"/>
    </location>
</feature>
<dbReference type="STRING" id="413071.G9ND70"/>
<evidence type="ECO:0000313" key="9">
    <source>
        <dbReference type="Proteomes" id="UP000007115"/>
    </source>
</evidence>
<dbReference type="VEuPathDB" id="FungiDB:TRIVIDRAFT_123214"/>
<feature type="compositionally biased region" description="Acidic residues" evidence="7">
    <location>
        <begin position="349"/>
        <end position="358"/>
    </location>
</feature>
<dbReference type="OMA" id="KSCWPSL"/>
<comment type="function">
    <text evidence="6">Involved in nucleolar processing of pre-18S ribosomal RNA. Has a role in the nuclear export of 40S pre-ribosomal subunit to the cytoplasm.</text>
</comment>
<feature type="compositionally biased region" description="Acidic residues" evidence="7">
    <location>
        <begin position="417"/>
        <end position="436"/>
    </location>
</feature>
<gene>
    <name evidence="8" type="ORF">TRIVIDRAFT_123214</name>
</gene>
<feature type="region of interest" description="Disordered" evidence="7">
    <location>
        <begin position="64"/>
        <end position="97"/>
    </location>
</feature>